<evidence type="ECO:0000313" key="2">
    <source>
        <dbReference type="WBParaSite" id="nRc.2.0.1.t33675-RA"/>
    </source>
</evidence>
<sequence length="68" mass="8109">MHWEVDMQTCVRHSQKICMATERHRKTEMMMKNHLCLCYNFRPHANAQIINLNIYRRTKGASRAYGPS</sequence>
<organism evidence="1 2">
    <name type="scientific">Romanomermis culicivorax</name>
    <name type="common">Nematode worm</name>
    <dbReference type="NCBI Taxonomy" id="13658"/>
    <lineage>
        <taxon>Eukaryota</taxon>
        <taxon>Metazoa</taxon>
        <taxon>Ecdysozoa</taxon>
        <taxon>Nematoda</taxon>
        <taxon>Enoplea</taxon>
        <taxon>Dorylaimia</taxon>
        <taxon>Mermithida</taxon>
        <taxon>Mermithoidea</taxon>
        <taxon>Mermithidae</taxon>
        <taxon>Romanomermis</taxon>
    </lineage>
</organism>
<protein>
    <submittedName>
        <fullName evidence="2">Uncharacterized protein</fullName>
    </submittedName>
</protein>
<dbReference type="Proteomes" id="UP000887565">
    <property type="component" value="Unplaced"/>
</dbReference>
<proteinExistence type="predicted"/>
<dbReference type="WBParaSite" id="nRc.2.0.1.t33675-RA">
    <property type="protein sequence ID" value="nRc.2.0.1.t33675-RA"/>
    <property type="gene ID" value="nRc.2.0.1.g33675"/>
</dbReference>
<accession>A0A915K4I7</accession>
<evidence type="ECO:0000313" key="1">
    <source>
        <dbReference type="Proteomes" id="UP000887565"/>
    </source>
</evidence>
<name>A0A915K4I7_ROMCU</name>
<keyword evidence="1" id="KW-1185">Reference proteome</keyword>
<reference evidence="2" key="1">
    <citation type="submission" date="2022-11" db="UniProtKB">
        <authorList>
            <consortium name="WormBaseParasite"/>
        </authorList>
    </citation>
    <scope>IDENTIFICATION</scope>
</reference>
<dbReference type="AlphaFoldDB" id="A0A915K4I7"/>